<dbReference type="Proteomes" id="UP001156691">
    <property type="component" value="Unassembled WGS sequence"/>
</dbReference>
<dbReference type="PANTHER" id="PTHR18919">
    <property type="entry name" value="ACETYL-COA C-ACYLTRANSFERASE"/>
    <property type="match status" value="1"/>
</dbReference>
<evidence type="ECO:0000256" key="3">
    <source>
        <dbReference type="ARBA" id="ARBA00023315"/>
    </source>
</evidence>
<organism evidence="7 8">
    <name type="scientific">Devosia nitrariae</name>
    <dbReference type="NCBI Taxonomy" id="2071872"/>
    <lineage>
        <taxon>Bacteria</taxon>
        <taxon>Pseudomonadati</taxon>
        <taxon>Pseudomonadota</taxon>
        <taxon>Alphaproteobacteria</taxon>
        <taxon>Hyphomicrobiales</taxon>
        <taxon>Devosiaceae</taxon>
        <taxon>Devosia</taxon>
    </lineage>
</organism>
<sequence>MSKQDALCATFADAFLIDGARTPFVDYRGAFAEISPIDLGIHAARAAIGRAGIDPTDIGTTIAGSMAQASFDAYVTPRHIGLYAGVPVERPAHLVQRICGTGLEVLSQTADAVSLGRIDLALGVGTESMSRNPIAAYTHRNGFAMGRVEFKDFLWEALYDPAACVNMGDTAENLAKQYGITREEVDRFAARSFDRAIAAREDGFYEGEITPVGSVTFAPEGFEPRVIKLGKGIEQVDTDSHVRPSPYEVLAKLRPAFGGVQTGGNSSAIVDGAAAAVVGSADVARDREPLARILASASVGVPPHIMGIGPAPAIRAVLDVAGLTLDRIDRIEINEAFGAQVLACVRELGLDEDKLNVNGGAIAIGHPLGATGLRLALTLARELRRCGGRYGIASACIGGGQGIALLIENPEA</sequence>
<evidence type="ECO:0000313" key="7">
    <source>
        <dbReference type="EMBL" id="GLQ55387.1"/>
    </source>
</evidence>
<evidence type="ECO:0000256" key="4">
    <source>
        <dbReference type="RuleBase" id="RU003557"/>
    </source>
</evidence>
<dbReference type="Gene3D" id="3.40.47.10">
    <property type="match status" value="1"/>
</dbReference>
<evidence type="ECO:0000313" key="8">
    <source>
        <dbReference type="Proteomes" id="UP001156691"/>
    </source>
</evidence>
<dbReference type="CDD" id="cd00751">
    <property type="entry name" value="thiolase"/>
    <property type="match status" value="1"/>
</dbReference>
<dbReference type="EMBL" id="BSNS01000011">
    <property type="protein sequence ID" value="GLQ55387.1"/>
    <property type="molecule type" value="Genomic_DNA"/>
</dbReference>
<dbReference type="PANTHER" id="PTHR18919:SF107">
    <property type="entry name" value="ACETYL-COA ACETYLTRANSFERASE, CYTOSOLIC"/>
    <property type="match status" value="1"/>
</dbReference>
<keyword evidence="2 4" id="KW-0808">Transferase</keyword>
<dbReference type="NCBIfam" id="TIGR01930">
    <property type="entry name" value="AcCoA-C-Actrans"/>
    <property type="match status" value="1"/>
</dbReference>
<dbReference type="InterPro" id="IPR020617">
    <property type="entry name" value="Thiolase_C"/>
</dbReference>
<dbReference type="PROSITE" id="PS00099">
    <property type="entry name" value="THIOLASE_3"/>
    <property type="match status" value="1"/>
</dbReference>
<dbReference type="InterPro" id="IPR020616">
    <property type="entry name" value="Thiolase_N"/>
</dbReference>
<evidence type="ECO:0000259" key="6">
    <source>
        <dbReference type="Pfam" id="PF02803"/>
    </source>
</evidence>
<feature type="domain" description="Thiolase N-terminal" evidence="5">
    <location>
        <begin position="16"/>
        <end position="280"/>
    </location>
</feature>
<dbReference type="InterPro" id="IPR020613">
    <property type="entry name" value="Thiolase_CS"/>
</dbReference>
<protein>
    <submittedName>
        <fullName evidence="7">Acetyl-CoA acetyltransferase</fullName>
    </submittedName>
</protein>
<dbReference type="Pfam" id="PF02803">
    <property type="entry name" value="Thiolase_C"/>
    <property type="match status" value="1"/>
</dbReference>
<accession>A0ABQ5W687</accession>
<feature type="domain" description="Thiolase C-terminal" evidence="6">
    <location>
        <begin position="288"/>
        <end position="408"/>
    </location>
</feature>
<dbReference type="RefSeq" id="WP_284340798.1">
    <property type="nucleotide sequence ID" value="NZ_BSNS01000011.1"/>
</dbReference>
<comment type="caution">
    <text evidence="7">The sequence shown here is derived from an EMBL/GenBank/DDBJ whole genome shotgun (WGS) entry which is preliminary data.</text>
</comment>
<comment type="similarity">
    <text evidence="1 4">Belongs to the thiolase-like superfamily. Thiolase family.</text>
</comment>
<reference evidence="8" key="1">
    <citation type="journal article" date="2019" name="Int. J. Syst. Evol. Microbiol.">
        <title>The Global Catalogue of Microorganisms (GCM) 10K type strain sequencing project: providing services to taxonomists for standard genome sequencing and annotation.</title>
        <authorList>
            <consortium name="The Broad Institute Genomics Platform"/>
            <consortium name="The Broad Institute Genome Sequencing Center for Infectious Disease"/>
            <person name="Wu L."/>
            <person name="Ma J."/>
        </authorList>
    </citation>
    <scope>NUCLEOTIDE SEQUENCE [LARGE SCALE GENOMIC DNA]</scope>
    <source>
        <strain evidence="8">NBRC 112416</strain>
    </source>
</reference>
<dbReference type="PROSITE" id="PS00737">
    <property type="entry name" value="THIOLASE_2"/>
    <property type="match status" value="1"/>
</dbReference>
<evidence type="ECO:0000259" key="5">
    <source>
        <dbReference type="Pfam" id="PF00108"/>
    </source>
</evidence>
<proteinExistence type="inferred from homology"/>
<dbReference type="Pfam" id="PF00108">
    <property type="entry name" value="Thiolase_N"/>
    <property type="match status" value="1"/>
</dbReference>
<dbReference type="SUPFAM" id="SSF53901">
    <property type="entry name" value="Thiolase-like"/>
    <property type="match status" value="2"/>
</dbReference>
<evidence type="ECO:0000256" key="1">
    <source>
        <dbReference type="ARBA" id="ARBA00010982"/>
    </source>
</evidence>
<gene>
    <name evidence="7" type="ORF">GCM10010862_26460</name>
</gene>
<dbReference type="InterPro" id="IPR020610">
    <property type="entry name" value="Thiolase_AS"/>
</dbReference>
<dbReference type="PIRSF" id="PIRSF000429">
    <property type="entry name" value="Ac-CoA_Ac_transf"/>
    <property type="match status" value="1"/>
</dbReference>
<name>A0ABQ5W687_9HYPH</name>
<dbReference type="InterPro" id="IPR016039">
    <property type="entry name" value="Thiolase-like"/>
</dbReference>
<keyword evidence="3 4" id="KW-0012">Acyltransferase</keyword>
<keyword evidence="8" id="KW-1185">Reference proteome</keyword>
<dbReference type="InterPro" id="IPR002155">
    <property type="entry name" value="Thiolase"/>
</dbReference>
<evidence type="ECO:0000256" key="2">
    <source>
        <dbReference type="ARBA" id="ARBA00022679"/>
    </source>
</evidence>